<dbReference type="Proteomes" id="UP000323506">
    <property type="component" value="Chromosome A07"/>
</dbReference>
<sequence>MQALPPQNLKAASKLIFTNGGFVGCHLFNSIHRIAHANNLQYSLVLCSKYQVSHSSNSIFNIVSC</sequence>
<dbReference type="AlphaFoldDB" id="A0A5D2FYQ8"/>
<keyword evidence="2" id="KW-1185">Reference proteome</keyword>
<accession>A0A5D2FYQ8</accession>
<evidence type="ECO:0000313" key="2">
    <source>
        <dbReference type="Proteomes" id="UP000323506"/>
    </source>
</evidence>
<reference evidence="1 2" key="1">
    <citation type="submission" date="2019-06" db="EMBL/GenBank/DDBJ databases">
        <title>WGS assembly of Gossypium darwinii.</title>
        <authorList>
            <person name="Chen Z.J."/>
            <person name="Sreedasyam A."/>
            <person name="Ando A."/>
            <person name="Song Q."/>
            <person name="De L."/>
            <person name="Hulse-Kemp A."/>
            <person name="Ding M."/>
            <person name="Ye W."/>
            <person name="Kirkbride R."/>
            <person name="Jenkins J."/>
            <person name="Plott C."/>
            <person name="Lovell J."/>
            <person name="Lin Y.-M."/>
            <person name="Vaughn R."/>
            <person name="Liu B."/>
            <person name="Li W."/>
            <person name="Simpson S."/>
            <person name="Scheffler B."/>
            <person name="Saski C."/>
            <person name="Grover C."/>
            <person name="Hu G."/>
            <person name="Conover J."/>
            <person name="Carlson J."/>
            <person name="Shu S."/>
            <person name="Boston L."/>
            <person name="Williams M."/>
            <person name="Peterson D."/>
            <person name="Mcgee K."/>
            <person name="Jones D."/>
            <person name="Wendel J."/>
            <person name="Stelly D."/>
            <person name="Grimwood J."/>
            <person name="Schmutz J."/>
        </authorList>
    </citation>
    <scope>NUCLEOTIDE SEQUENCE [LARGE SCALE GENOMIC DNA]</scope>
    <source>
        <strain evidence="1">1808015.09</strain>
    </source>
</reference>
<evidence type="ECO:0000313" key="1">
    <source>
        <dbReference type="EMBL" id="TYH10613.1"/>
    </source>
</evidence>
<gene>
    <name evidence="1" type="ORF">ES288_A07G191000v1</name>
</gene>
<protein>
    <submittedName>
        <fullName evidence="1">Uncharacterized protein</fullName>
    </submittedName>
</protein>
<name>A0A5D2FYQ8_GOSDA</name>
<dbReference type="EMBL" id="CM017694">
    <property type="protein sequence ID" value="TYH10613.1"/>
    <property type="molecule type" value="Genomic_DNA"/>
</dbReference>
<proteinExistence type="predicted"/>
<organism evidence="1 2">
    <name type="scientific">Gossypium darwinii</name>
    <name type="common">Darwin's cotton</name>
    <name type="synonym">Gossypium barbadense var. darwinii</name>
    <dbReference type="NCBI Taxonomy" id="34276"/>
    <lineage>
        <taxon>Eukaryota</taxon>
        <taxon>Viridiplantae</taxon>
        <taxon>Streptophyta</taxon>
        <taxon>Embryophyta</taxon>
        <taxon>Tracheophyta</taxon>
        <taxon>Spermatophyta</taxon>
        <taxon>Magnoliopsida</taxon>
        <taxon>eudicotyledons</taxon>
        <taxon>Gunneridae</taxon>
        <taxon>Pentapetalae</taxon>
        <taxon>rosids</taxon>
        <taxon>malvids</taxon>
        <taxon>Malvales</taxon>
        <taxon>Malvaceae</taxon>
        <taxon>Malvoideae</taxon>
        <taxon>Gossypium</taxon>
    </lineage>
</organism>